<name>A0A8J2JWI9_9HEXA</name>
<feature type="transmembrane region" description="Helical" evidence="1">
    <location>
        <begin position="6"/>
        <end position="29"/>
    </location>
</feature>
<dbReference type="InterPro" id="IPR050327">
    <property type="entry name" value="Proton-linked_MCT"/>
</dbReference>
<organism evidence="2 3">
    <name type="scientific">Allacma fusca</name>
    <dbReference type="NCBI Taxonomy" id="39272"/>
    <lineage>
        <taxon>Eukaryota</taxon>
        <taxon>Metazoa</taxon>
        <taxon>Ecdysozoa</taxon>
        <taxon>Arthropoda</taxon>
        <taxon>Hexapoda</taxon>
        <taxon>Collembola</taxon>
        <taxon>Symphypleona</taxon>
        <taxon>Sminthuridae</taxon>
        <taxon>Allacma</taxon>
    </lineage>
</organism>
<dbReference type="OrthoDB" id="6499973at2759"/>
<dbReference type="Proteomes" id="UP000708208">
    <property type="component" value="Unassembled WGS sequence"/>
</dbReference>
<feature type="transmembrane region" description="Helical" evidence="1">
    <location>
        <begin position="109"/>
        <end position="135"/>
    </location>
</feature>
<comment type="caution">
    <text evidence="2">The sequence shown here is derived from an EMBL/GenBank/DDBJ whole genome shotgun (WGS) entry which is preliminary data.</text>
</comment>
<protein>
    <submittedName>
        <fullName evidence="2">Uncharacterized protein</fullName>
    </submittedName>
</protein>
<keyword evidence="1" id="KW-0472">Membrane</keyword>
<proteinExistence type="predicted"/>
<keyword evidence="1" id="KW-1133">Transmembrane helix</keyword>
<feature type="transmembrane region" description="Helical" evidence="1">
    <location>
        <begin position="41"/>
        <end position="60"/>
    </location>
</feature>
<evidence type="ECO:0000256" key="1">
    <source>
        <dbReference type="SAM" id="Phobius"/>
    </source>
</evidence>
<keyword evidence="3" id="KW-1185">Reference proteome</keyword>
<evidence type="ECO:0000313" key="3">
    <source>
        <dbReference type="Proteomes" id="UP000708208"/>
    </source>
</evidence>
<reference evidence="2" key="1">
    <citation type="submission" date="2021-06" db="EMBL/GenBank/DDBJ databases">
        <authorList>
            <person name="Hodson N. C."/>
            <person name="Mongue J. A."/>
            <person name="Jaron S. K."/>
        </authorList>
    </citation>
    <scope>NUCLEOTIDE SEQUENCE</scope>
</reference>
<accession>A0A8J2JWI9</accession>
<dbReference type="EMBL" id="CAJVCH010158977">
    <property type="protein sequence ID" value="CAG7728130.1"/>
    <property type="molecule type" value="Genomic_DNA"/>
</dbReference>
<dbReference type="PANTHER" id="PTHR11360:SF251">
    <property type="entry name" value="MAJOR FACILITATOR SUPERFAMILY (MFS) PROFILE DOMAIN-CONTAINING PROTEIN"/>
    <property type="match status" value="1"/>
</dbReference>
<feature type="transmembrane region" description="Helical" evidence="1">
    <location>
        <begin position="66"/>
        <end position="88"/>
    </location>
</feature>
<gene>
    <name evidence="2" type="ORF">AFUS01_LOCUS16935</name>
</gene>
<keyword evidence="1" id="KW-0812">Transmembrane</keyword>
<evidence type="ECO:0000313" key="2">
    <source>
        <dbReference type="EMBL" id="CAG7728130.1"/>
    </source>
</evidence>
<dbReference type="PANTHER" id="PTHR11360">
    <property type="entry name" value="MONOCARBOXYLATE TRANSPORTER"/>
    <property type="match status" value="1"/>
</dbReference>
<dbReference type="AlphaFoldDB" id="A0A8J2JWI9"/>
<sequence>MQDLSLSLMYIYVGVAWMLGCLICGILIVQKSKDCRVSKQYLCQVSGIMCGISIVTFTIVKGQSGLIIFCCIYGFSLGGYNYSLKIYTYERVRARHFPRAWSFIQSSQALPMFLGVPFTASLIITLLRGMVGLFYGKGTLKDAQPYRIYF</sequence>